<dbReference type="AlphaFoldDB" id="A0A8T1RTA8"/>
<evidence type="ECO:0000259" key="3">
    <source>
        <dbReference type="Pfam" id="PF14383"/>
    </source>
</evidence>
<feature type="domain" description="DUF4378" evidence="2">
    <location>
        <begin position="792"/>
        <end position="942"/>
    </location>
</feature>
<dbReference type="PANTHER" id="PTHR46836:SF7">
    <property type="entry name" value="PHOSPHATIDYLINOSITOL N-ACETYGLUCOSAMINLYTRANSFERASE SUBUNIT P-LIKE PROTEIN"/>
    <property type="match status" value="1"/>
</dbReference>
<dbReference type="Pfam" id="PF14383">
    <property type="entry name" value="VARLMGL"/>
    <property type="match status" value="1"/>
</dbReference>
<dbReference type="InterPro" id="IPR025486">
    <property type="entry name" value="DUF4378"/>
</dbReference>
<keyword evidence="5" id="KW-1185">Reference proteome</keyword>
<feature type="domain" description="DUF3741" evidence="3">
    <location>
        <begin position="37"/>
        <end position="59"/>
    </location>
</feature>
<dbReference type="Proteomes" id="UP000811609">
    <property type="component" value="Chromosome 1"/>
</dbReference>
<evidence type="ECO:0000256" key="1">
    <source>
        <dbReference type="SAM" id="MobiDB-lite"/>
    </source>
</evidence>
<evidence type="ECO:0000313" key="4">
    <source>
        <dbReference type="EMBL" id="KAG6670008.1"/>
    </source>
</evidence>
<sequence length="999" mass="111922">MVQTTVKKRCILPLSKRRLSFCKSLFKQVEGFSSEMESSKRTPSVIARLMGLDELPPQQPVQKQQRVLSEYYLQRVASIGVREKRPSHEHPSFRMSIEERKELSYIFRVLETLNRHKQHNPPVKGGKGSSSSSEEKLAFIRQDFLDAKCISVDKKLQNQMEVQDATKTTYSKKDSFPKYPQEPDSLFGKFFHDRQGVPLDKCRKLGREALQGNVKLLHKSDNGQNSHADLGINDICKISRSQLESNSVACHPPTKVVIWKPNHGKAENDARCFSSYSSCEGLPLGDRRLKELRSTENGKLDIKVNEGKNWAYGMESTRQCPVYSKEDATKQTRHGSIWISPKVSRSELRVDGTFSKDSELMMPSNFSDWKNRYKFLFSFSHGSYVSRGAKKQILERWKLNKTLQKDGLVGRASTLGGLLETANGEIGTRNVHHMPSKYGLSNQTAPNDVHVNSGVLLGVINRDGSNDGSVRNFPKITSPPASSSAGGSPRTRTRHEGLQSDRYLSLERSINWAQHKSRNQNLNQKDGLGYYNMFSHKKSHPSPCSDLEVNRIAEDMLVVVDEVKGQLDKDVSNQDFMGSQLSSSVSNSDMGNSCIVQDTWVVEGEMKHELQNSNLSAQNILLPRPLVCSAASVSVVTNVVAAAEGKVASGAGGPCGYSKEEQFESIPCILDTNSDSSSHALDTSIQQEMSVGFHEEGSVFSQCSHTEPESRLSLVDAYYPSPVSVLEPACIEDLSCSFECLETDDIYDFSESAEGSGMIVSSDEASGEGSVNDPEENEGLVSLFRVEESRNFSYLTDVLTEAGFHDGILDMDFATWHSPEYPINLSVFETLEKKFGEQASWRRSERRLLFDRINSGLMEILRPCMGVPKWAKPTSKRCKPRLSQDMIEEELWMLLISQEKEASKDSAEKVLQKELNSIDLGDDIDFIGSEIERLLIDELATEGLKFHDIPLSDALLICHSPLTVDTLKSNQPRKTICSRKQYRGCDSNKCYRSPWAWVT</sequence>
<organism evidence="4 5">
    <name type="scientific">Carya illinoinensis</name>
    <name type="common">Pecan</name>
    <dbReference type="NCBI Taxonomy" id="32201"/>
    <lineage>
        <taxon>Eukaryota</taxon>
        <taxon>Viridiplantae</taxon>
        <taxon>Streptophyta</taxon>
        <taxon>Embryophyta</taxon>
        <taxon>Tracheophyta</taxon>
        <taxon>Spermatophyta</taxon>
        <taxon>Magnoliopsida</taxon>
        <taxon>eudicotyledons</taxon>
        <taxon>Gunneridae</taxon>
        <taxon>Pentapetalae</taxon>
        <taxon>rosids</taxon>
        <taxon>fabids</taxon>
        <taxon>Fagales</taxon>
        <taxon>Juglandaceae</taxon>
        <taxon>Carya</taxon>
    </lineage>
</organism>
<proteinExistence type="predicted"/>
<accession>A0A8T1RTA8</accession>
<dbReference type="EMBL" id="CM031809">
    <property type="protein sequence ID" value="KAG6670008.1"/>
    <property type="molecule type" value="Genomic_DNA"/>
</dbReference>
<evidence type="ECO:0000259" key="2">
    <source>
        <dbReference type="Pfam" id="PF14309"/>
    </source>
</evidence>
<dbReference type="PANTHER" id="PTHR46836">
    <property type="entry name" value="AFADIN"/>
    <property type="match status" value="1"/>
</dbReference>
<protein>
    <recommendedName>
        <fullName evidence="6">DUF4378 domain-containing protein</fullName>
    </recommendedName>
</protein>
<evidence type="ECO:0008006" key="6">
    <source>
        <dbReference type="Google" id="ProtNLM"/>
    </source>
</evidence>
<gene>
    <name evidence="4" type="ORF">CIPAW_01G281500</name>
</gene>
<dbReference type="InterPro" id="IPR032795">
    <property type="entry name" value="DUF3741-assoc"/>
</dbReference>
<name>A0A8T1RTA8_CARIL</name>
<feature type="compositionally biased region" description="Low complexity" evidence="1">
    <location>
        <begin position="478"/>
        <end position="490"/>
    </location>
</feature>
<feature type="region of interest" description="Disordered" evidence="1">
    <location>
        <begin position="468"/>
        <end position="499"/>
    </location>
</feature>
<comment type="caution">
    <text evidence="4">The sequence shown here is derived from an EMBL/GenBank/DDBJ whole genome shotgun (WGS) entry which is preliminary data.</text>
</comment>
<evidence type="ECO:0000313" key="5">
    <source>
        <dbReference type="Proteomes" id="UP000811609"/>
    </source>
</evidence>
<dbReference type="Pfam" id="PF14309">
    <property type="entry name" value="DUF4378"/>
    <property type="match status" value="1"/>
</dbReference>
<reference evidence="4" key="1">
    <citation type="submission" date="2020-12" db="EMBL/GenBank/DDBJ databases">
        <title>WGS assembly of Carya illinoinensis cv. Pawnee.</title>
        <authorList>
            <person name="Platts A."/>
            <person name="Shu S."/>
            <person name="Wright S."/>
            <person name="Barry K."/>
            <person name="Edger P."/>
            <person name="Pires J.C."/>
            <person name="Schmutz J."/>
        </authorList>
    </citation>
    <scope>NUCLEOTIDE SEQUENCE</scope>
    <source>
        <tissue evidence="4">Leaf</tissue>
    </source>
</reference>